<protein>
    <recommendedName>
        <fullName evidence="7">BZIP domain-containing protein</fullName>
    </recommendedName>
</protein>
<keyword evidence="4" id="KW-0804">Transcription</keyword>
<feature type="region of interest" description="Disordered" evidence="6">
    <location>
        <begin position="50"/>
        <end position="222"/>
    </location>
</feature>
<evidence type="ECO:0000256" key="1">
    <source>
        <dbReference type="ARBA" id="ARBA00004123"/>
    </source>
</evidence>
<keyword evidence="9" id="KW-1185">Reference proteome</keyword>
<keyword evidence="2" id="KW-0805">Transcription regulation</keyword>
<feature type="region of interest" description="Disordered" evidence="6">
    <location>
        <begin position="1"/>
        <end position="26"/>
    </location>
</feature>
<feature type="region of interest" description="Disordered" evidence="6">
    <location>
        <begin position="431"/>
        <end position="485"/>
    </location>
</feature>
<feature type="compositionally biased region" description="Low complexity" evidence="6">
    <location>
        <begin position="51"/>
        <end position="60"/>
    </location>
</feature>
<feature type="compositionally biased region" description="Acidic residues" evidence="6">
    <location>
        <begin position="186"/>
        <end position="201"/>
    </location>
</feature>
<dbReference type="GO" id="GO:0005634">
    <property type="term" value="C:nucleus"/>
    <property type="evidence" value="ECO:0007669"/>
    <property type="project" value="UniProtKB-SubCell"/>
</dbReference>
<dbReference type="AlphaFoldDB" id="A0AAW1QJW3"/>
<evidence type="ECO:0000256" key="5">
    <source>
        <dbReference type="ARBA" id="ARBA00023242"/>
    </source>
</evidence>
<dbReference type="InterPro" id="IPR004827">
    <property type="entry name" value="bZIP"/>
</dbReference>
<sequence>MQRVKLLKASAKGSPTLFGSPHSATHSASELDGVVFDGLELGPELQFLFTSGTAPSPSNSGSGGPGCSKDYSDAEKACREFESAELSPTVRTPSSKPPARGSGLRLVTRLDASPTGAGAHGSLSGPSGCTAESKQDVAATPDSLSGRRQPQRRAAQVAAQITAQAAAEEGPDAGLARADSGSRSDDDNDELDMDMEMEFDSDGVAGSGKPMQKRQRRRVVVEPRDANGRLYTAAEIRRMKRRITNRESARRMRLKRQEEWGVIKQQMRSMREQNQSAAAANKSLQASLHKVESQAVHWQELWRSAAASNAQLSQRVSQLQDALAGGSGGSVVPPGLPAISAVRFDLEPGLPSPGGLGEALLEDALLEEVGALPETPTGIGRSHSAALPASPFGGLAPITSGIRRAASAQRGPLDLQSAFVSAASAPPLEALVPKPLAGSPGARPPRPPGHHNPAVGGGARGGEAELDAELRGFGEGPYDSIFEGL</sequence>
<feature type="compositionally biased region" description="Low complexity" evidence="6">
    <location>
        <begin position="152"/>
        <end position="167"/>
    </location>
</feature>
<evidence type="ECO:0000256" key="6">
    <source>
        <dbReference type="SAM" id="MobiDB-lite"/>
    </source>
</evidence>
<dbReference type="GO" id="GO:0003700">
    <property type="term" value="F:DNA-binding transcription factor activity"/>
    <property type="evidence" value="ECO:0007669"/>
    <property type="project" value="InterPro"/>
</dbReference>
<evidence type="ECO:0000259" key="7">
    <source>
        <dbReference type="SMART" id="SM00338"/>
    </source>
</evidence>
<dbReference type="EMBL" id="JALJOU010000100">
    <property type="protein sequence ID" value="KAK9821570.1"/>
    <property type="molecule type" value="Genomic_DNA"/>
</dbReference>
<dbReference type="SMART" id="SM00338">
    <property type="entry name" value="BRLZ"/>
    <property type="match status" value="1"/>
</dbReference>
<comment type="caution">
    <text evidence="8">The sequence shown here is derived from an EMBL/GenBank/DDBJ whole genome shotgun (WGS) entry which is preliminary data.</text>
</comment>
<keyword evidence="3" id="KW-0238">DNA-binding</keyword>
<feature type="domain" description="BZIP" evidence="7">
    <location>
        <begin position="233"/>
        <end position="297"/>
    </location>
</feature>
<accession>A0AAW1QJW3</accession>
<evidence type="ECO:0000313" key="8">
    <source>
        <dbReference type="EMBL" id="KAK9821570.1"/>
    </source>
</evidence>
<dbReference type="SUPFAM" id="SSF57959">
    <property type="entry name" value="Leucine zipper domain"/>
    <property type="match status" value="1"/>
</dbReference>
<dbReference type="CDD" id="cd14702">
    <property type="entry name" value="bZIP_plant_GBF1"/>
    <property type="match status" value="1"/>
</dbReference>
<dbReference type="InterPro" id="IPR046347">
    <property type="entry name" value="bZIP_sf"/>
</dbReference>
<evidence type="ECO:0000256" key="3">
    <source>
        <dbReference type="ARBA" id="ARBA00023125"/>
    </source>
</evidence>
<gene>
    <name evidence="8" type="ORF">WJX81_004359</name>
</gene>
<evidence type="ECO:0000256" key="2">
    <source>
        <dbReference type="ARBA" id="ARBA00023015"/>
    </source>
</evidence>
<name>A0AAW1QJW3_9CHLO</name>
<organism evidence="8 9">
    <name type="scientific">Elliptochloris bilobata</name>
    <dbReference type="NCBI Taxonomy" id="381761"/>
    <lineage>
        <taxon>Eukaryota</taxon>
        <taxon>Viridiplantae</taxon>
        <taxon>Chlorophyta</taxon>
        <taxon>core chlorophytes</taxon>
        <taxon>Trebouxiophyceae</taxon>
        <taxon>Trebouxiophyceae incertae sedis</taxon>
        <taxon>Elliptochloris clade</taxon>
        <taxon>Elliptochloris</taxon>
    </lineage>
</organism>
<dbReference type="GO" id="GO:0003677">
    <property type="term" value="F:DNA binding"/>
    <property type="evidence" value="ECO:0007669"/>
    <property type="project" value="UniProtKB-KW"/>
</dbReference>
<evidence type="ECO:0000313" key="9">
    <source>
        <dbReference type="Proteomes" id="UP001445335"/>
    </source>
</evidence>
<proteinExistence type="predicted"/>
<evidence type="ECO:0000256" key="4">
    <source>
        <dbReference type="ARBA" id="ARBA00023163"/>
    </source>
</evidence>
<dbReference type="InterPro" id="IPR045314">
    <property type="entry name" value="bZIP_plant_GBF1"/>
</dbReference>
<feature type="compositionally biased region" description="Basic and acidic residues" evidence="6">
    <location>
        <begin position="70"/>
        <end position="82"/>
    </location>
</feature>
<comment type="subcellular location">
    <subcellularLocation>
        <location evidence="1">Nucleus</location>
    </subcellularLocation>
</comment>
<keyword evidence="5" id="KW-0539">Nucleus</keyword>
<reference evidence="8 9" key="1">
    <citation type="journal article" date="2024" name="Nat. Commun.">
        <title>Phylogenomics reveals the evolutionary origins of lichenization in chlorophyte algae.</title>
        <authorList>
            <person name="Puginier C."/>
            <person name="Libourel C."/>
            <person name="Otte J."/>
            <person name="Skaloud P."/>
            <person name="Haon M."/>
            <person name="Grisel S."/>
            <person name="Petersen M."/>
            <person name="Berrin J.G."/>
            <person name="Delaux P.M."/>
            <person name="Dal Grande F."/>
            <person name="Keller J."/>
        </authorList>
    </citation>
    <scope>NUCLEOTIDE SEQUENCE [LARGE SCALE GENOMIC DNA]</scope>
    <source>
        <strain evidence="8 9">SAG 245.80</strain>
    </source>
</reference>
<dbReference type="Proteomes" id="UP001445335">
    <property type="component" value="Unassembled WGS sequence"/>
</dbReference>